<dbReference type="OrthoDB" id="5585464at2759"/>
<keyword evidence="4" id="KW-0949">S-adenosyl-L-methionine</keyword>
<dbReference type="InterPro" id="IPR049470">
    <property type="entry name" value="TRM61_C"/>
</dbReference>
<evidence type="ECO:0000256" key="7">
    <source>
        <dbReference type="ARBA" id="ARBA00048481"/>
    </source>
</evidence>
<evidence type="ECO:0000256" key="4">
    <source>
        <dbReference type="ARBA" id="ARBA00022691"/>
    </source>
</evidence>
<evidence type="ECO:0000259" key="9">
    <source>
        <dbReference type="Pfam" id="PF08704"/>
    </source>
</evidence>
<accession>A0A8C0SNG3</accession>
<dbReference type="GO" id="GO:0031515">
    <property type="term" value="C:tRNA (m1A) methyltransferase complex"/>
    <property type="evidence" value="ECO:0007669"/>
    <property type="project" value="InterPro"/>
</dbReference>
<dbReference type="PROSITE" id="PS51620">
    <property type="entry name" value="SAM_TRM61"/>
    <property type="match status" value="1"/>
</dbReference>
<evidence type="ECO:0000313" key="11">
    <source>
        <dbReference type="Ensembl" id="ENSCAFP00040023819.1"/>
    </source>
</evidence>
<feature type="region of interest" description="Disordered" evidence="8">
    <location>
        <begin position="173"/>
        <end position="259"/>
    </location>
</feature>
<evidence type="ECO:0000256" key="3">
    <source>
        <dbReference type="ARBA" id="ARBA00022679"/>
    </source>
</evidence>
<dbReference type="PANTHER" id="PTHR12133:SF1">
    <property type="entry name" value="TRNA (ADENINE(58)-N(1))-METHYLTRANSFERASE, MITOCHONDRIAL"/>
    <property type="match status" value="1"/>
</dbReference>
<evidence type="ECO:0000256" key="1">
    <source>
        <dbReference type="ARBA" id="ARBA00012796"/>
    </source>
</evidence>
<dbReference type="GO" id="GO:0030488">
    <property type="term" value="P:tRNA methylation"/>
    <property type="evidence" value="ECO:0007669"/>
    <property type="project" value="InterPro"/>
</dbReference>
<dbReference type="Pfam" id="PF21985">
    <property type="entry name" value="TR61B_FKBP-like"/>
    <property type="match status" value="1"/>
</dbReference>
<evidence type="ECO:0000256" key="8">
    <source>
        <dbReference type="SAM" id="MobiDB-lite"/>
    </source>
</evidence>
<keyword evidence="5" id="KW-0819">tRNA processing</keyword>
<reference evidence="11" key="1">
    <citation type="submission" date="2018-10" db="EMBL/GenBank/DDBJ databases">
        <title>De novo assembly of a Great Dane genome.</title>
        <authorList>
            <person name="Kidd J.M."/>
            <person name="Pendleton A.L."/>
            <person name="Shen F."/>
            <person name="Emery S."/>
        </authorList>
    </citation>
    <scope>NUCLEOTIDE SEQUENCE [LARGE SCALE GENOMIC DNA]</scope>
    <source>
        <strain evidence="11">Great Dane</strain>
    </source>
</reference>
<evidence type="ECO:0000256" key="5">
    <source>
        <dbReference type="ARBA" id="ARBA00022694"/>
    </source>
</evidence>
<dbReference type="SMR" id="A0A8C0SNG3"/>
<feature type="region of interest" description="Disordered" evidence="8">
    <location>
        <begin position="303"/>
        <end position="407"/>
    </location>
</feature>
<reference evidence="11" key="2">
    <citation type="submission" date="2025-08" db="UniProtKB">
        <authorList>
            <consortium name="Ensembl"/>
        </authorList>
    </citation>
    <scope>IDENTIFICATION</scope>
</reference>
<dbReference type="InterPro" id="IPR014816">
    <property type="entry name" value="tRNA_MeTrfase_Gcd14"/>
</dbReference>
<comment type="catalytic activity">
    <reaction evidence="7">
        <text>an adenosine in mRNA + S-adenosyl-L-methionine = an N(1)-methyladenosine in mRNA + S-adenosyl-L-homocysteine + H(+)</text>
        <dbReference type="Rhea" id="RHEA:55392"/>
        <dbReference type="Rhea" id="RHEA-COMP:12414"/>
        <dbReference type="Rhea" id="RHEA-COMP:12415"/>
        <dbReference type="ChEBI" id="CHEBI:15378"/>
        <dbReference type="ChEBI" id="CHEBI:57856"/>
        <dbReference type="ChEBI" id="CHEBI:59789"/>
        <dbReference type="ChEBI" id="CHEBI:74411"/>
        <dbReference type="ChEBI" id="CHEBI:74491"/>
    </reaction>
</comment>
<protein>
    <recommendedName>
        <fullName evidence="1">tRNA (adenine(58)-N(1))-methyltransferase</fullName>
        <ecNumber evidence="1">2.1.1.220</ecNumber>
    </recommendedName>
</protein>
<keyword evidence="3" id="KW-0808">Transferase</keyword>
<evidence type="ECO:0000259" key="10">
    <source>
        <dbReference type="Pfam" id="PF21985"/>
    </source>
</evidence>
<dbReference type="Pfam" id="PF08704">
    <property type="entry name" value="GCD14"/>
    <property type="match status" value="1"/>
</dbReference>
<dbReference type="Gene3D" id="3.10.330.20">
    <property type="match status" value="1"/>
</dbReference>
<dbReference type="Ensembl" id="ENSCAFT00040027407.1">
    <property type="protein sequence ID" value="ENSCAFP00040023819.1"/>
    <property type="gene ID" value="ENSCAFG00040014847.1"/>
</dbReference>
<feature type="compositionally biased region" description="Pro residues" evidence="8">
    <location>
        <begin position="372"/>
        <end position="391"/>
    </location>
</feature>
<dbReference type="SUPFAM" id="SSF53335">
    <property type="entry name" value="S-adenosyl-L-methionine-dependent methyltransferases"/>
    <property type="match status" value="1"/>
</dbReference>
<evidence type="ECO:0000256" key="2">
    <source>
        <dbReference type="ARBA" id="ARBA00022603"/>
    </source>
</evidence>
<dbReference type="CDD" id="cd02440">
    <property type="entry name" value="AdoMet_MTases"/>
    <property type="match status" value="1"/>
</dbReference>
<dbReference type="GO" id="GO:0160107">
    <property type="term" value="F:tRNA (adenine(58)-N1)-methyltransferase activity"/>
    <property type="evidence" value="ECO:0007669"/>
    <property type="project" value="UniProtKB-EC"/>
</dbReference>
<dbReference type="FunFam" id="3.40.50.150:FF:000181">
    <property type="entry name" value="tRNA (Adenine(58)-N(1))-methyltransferase, mitochondrial isoform X4"/>
    <property type="match status" value="1"/>
</dbReference>
<feature type="compositionally biased region" description="Basic and acidic residues" evidence="8">
    <location>
        <begin position="305"/>
        <end position="315"/>
    </location>
</feature>
<feature type="domain" description="TR61B FKBP-like" evidence="10">
    <location>
        <begin position="418"/>
        <end position="471"/>
    </location>
</feature>
<proteinExistence type="predicted"/>
<evidence type="ECO:0000313" key="12">
    <source>
        <dbReference type="Proteomes" id="UP000694542"/>
    </source>
</evidence>
<sequence>MRERERDRGAEAGSLQGARRGTRSPVPRIRPWAAGGATPLRHPGCPNRCFNDSETTVLRKPPTSPVTPRGPCSRAEACQGGQGRTARSAGKGRGLRAACAHGEAQAHPVAFSPAHLGGGHVPLAFPRSRGPAGARSCSLFRARAGLVPPAPPVPGPRRVEICRRPLASLPTFRGENVRVPGRGARSRGPERHPAAPEPRAPRAHCPAPPRTRTRRCRAPPAEKPAGARGGCVSASRGEGASPGSRHSCATSRAPHTMLSAGRRGPAFLRLRRLRRWLGRGAPPALRGLGQEPLETARALCGEPSAAHEPDGEGRRGPPRRKAPGIESPPSLGPRAPGPGIGCLSSGESLGLPTPQEEPPSREREDSSGGPGQPGPAPRGPRGPLPPSPPSPAQAVPQVEGLPGPSPCSAACREGPFRVGELILAETGKRETQFRKLFRLSNAGHLNSSWGAVPFSEIVGRLPGQRLRSSSGKHFTLRRPALEDYVLLMKRGPAITYPKDVSMILLMMDIHPGDTVLEAGSGSGGMSLFLSKAVGAQGRVISFEIRKDHHELAKKNYKNWCDSWKMSHVEEWPDNVNFIHKDISGATEDVKSLIFDAVVLDMLNPQVALPVLYPNLKQGGVCAVYLANITQVIELLDGIRICELALSCEKISEVIVRDWLVCLAKQKNGILAQKVEPKINTDLQLHSQKKIRIEGEMFQEDDHEESHSDFPYGSSPYIARPIHWQTGHTAFLVKLRKFKPQPE</sequence>
<keyword evidence="2" id="KW-0489">Methyltransferase</keyword>
<dbReference type="PANTHER" id="PTHR12133">
    <property type="entry name" value="TRNA (ADENINE(58)-N(1))-METHYLTRANSFERASE"/>
    <property type="match status" value="1"/>
</dbReference>
<feature type="compositionally biased region" description="Basic and acidic residues" evidence="8">
    <location>
        <begin position="1"/>
        <end position="10"/>
    </location>
</feature>
<organism evidence="11 12">
    <name type="scientific">Canis lupus familiaris</name>
    <name type="common">Dog</name>
    <name type="synonym">Canis familiaris</name>
    <dbReference type="NCBI Taxonomy" id="9615"/>
    <lineage>
        <taxon>Eukaryota</taxon>
        <taxon>Metazoa</taxon>
        <taxon>Chordata</taxon>
        <taxon>Craniata</taxon>
        <taxon>Vertebrata</taxon>
        <taxon>Euteleostomi</taxon>
        <taxon>Mammalia</taxon>
        <taxon>Eutheria</taxon>
        <taxon>Laurasiatheria</taxon>
        <taxon>Carnivora</taxon>
        <taxon>Caniformia</taxon>
        <taxon>Canidae</taxon>
        <taxon>Canis</taxon>
    </lineage>
</organism>
<dbReference type="EC" id="2.1.1.220" evidence="1"/>
<dbReference type="Gene3D" id="3.40.50.150">
    <property type="entry name" value="Vaccinia Virus protein VP39"/>
    <property type="match status" value="1"/>
</dbReference>
<feature type="region of interest" description="Disordered" evidence="8">
    <location>
        <begin position="1"/>
        <end position="90"/>
    </location>
</feature>
<dbReference type="InterPro" id="IPR029063">
    <property type="entry name" value="SAM-dependent_MTases_sf"/>
</dbReference>
<evidence type="ECO:0000256" key="6">
    <source>
        <dbReference type="ARBA" id="ARBA00022990"/>
    </source>
</evidence>
<name>A0A8C0SNG3_CANLF</name>
<dbReference type="AlphaFoldDB" id="A0A8C0SNG3"/>
<keyword evidence="6" id="KW-0007">Acetylation</keyword>
<dbReference type="Proteomes" id="UP000694542">
    <property type="component" value="Chromosome 17"/>
</dbReference>
<feature type="domain" description="tRNA (adenine(58)-N(1))-methyltransferase catalytic subunit TRM61 C-terminal" evidence="9">
    <location>
        <begin position="492"/>
        <end position="732"/>
    </location>
</feature>
<dbReference type="InterPro" id="IPR054151">
    <property type="entry name" value="TR61B_FKBP-like"/>
</dbReference>
<dbReference type="FunFam" id="3.10.330.20:FF:000003">
    <property type="entry name" value="tRNA (Adenine(58)-N(1))-methyltransferase, mitochondrial isoform X1"/>
    <property type="match status" value="1"/>
</dbReference>